<comment type="subcellular location">
    <subcellularLocation>
        <location evidence="5">Nucleus</location>
    </subcellularLocation>
</comment>
<dbReference type="PROSITE" id="PS40000">
    <property type="entry name" value="DM_1"/>
    <property type="match status" value="1"/>
</dbReference>
<dbReference type="Proteomes" id="UP001201812">
    <property type="component" value="Unassembled WGS sequence"/>
</dbReference>
<evidence type="ECO:0000256" key="2">
    <source>
        <dbReference type="ARBA" id="ARBA00022833"/>
    </source>
</evidence>
<keyword evidence="3 5" id="KW-0238">DNA-binding</keyword>
<dbReference type="Pfam" id="PF00751">
    <property type="entry name" value="DM"/>
    <property type="match status" value="1"/>
</dbReference>
<dbReference type="SUPFAM" id="SSF82927">
    <property type="entry name" value="Cysteine-rich DNA binding domain, (DM domain)"/>
    <property type="match status" value="1"/>
</dbReference>
<dbReference type="SMART" id="SM00301">
    <property type="entry name" value="DM"/>
    <property type="match status" value="1"/>
</dbReference>
<dbReference type="GO" id="GO:0043565">
    <property type="term" value="F:sequence-specific DNA binding"/>
    <property type="evidence" value="ECO:0007669"/>
    <property type="project" value="InterPro"/>
</dbReference>
<evidence type="ECO:0000256" key="3">
    <source>
        <dbReference type="ARBA" id="ARBA00023125"/>
    </source>
</evidence>
<comment type="caution">
    <text evidence="7">The sequence shown here is derived from an EMBL/GenBank/DDBJ whole genome shotgun (WGS) entry which is preliminary data.</text>
</comment>
<protein>
    <submittedName>
        <fullName evidence="7">DM DNA binding domain-containing protein</fullName>
    </submittedName>
</protein>
<accession>A0AAD4MVU8</accession>
<dbReference type="Gene3D" id="4.10.1040.10">
    <property type="entry name" value="DM DNA-binding domain"/>
    <property type="match status" value="1"/>
</dbReference>
<keyword evidence="4 5" id="KW-0539">Nucleus</keyword>
<dbReference type="InterPro" id="IPR036407">
    <property type="entry name" value="DM_DNA-bd_sf"/>
</dbReference>
<feature type="DNA-binding region" description="DM" evidence="5">
    <location>
        <begin position="14"/>
        <end position="61"/>
    </location>
</feature>
<keyword evidence="8" id="KW-1185">Reference proteome</keyword>
<dbReference type="EMBL" id="JAKKPZ010000059">
    <property type="protein sequence ID" value="KAI1705189.1"/>
    <property type="molecule type" value="Genomic_DNA"/>
</dbReference>
<reference evidence="7" key="1">
    <citation type="submission" date="2022-01" db="EMBL/GenBank/DDBJ databases">
        <title>Genome Sequence Resource for Two Populations of Ditylenchus destructor, the Migratory Endoparasitic Phytonematode.</title>
        <authorList>
            <person name="Zhang H."/>
            <person name="Lin R."/>
            <person name="Xie B."/>
        </authorList>
    </citation>
    <scope>NUCLEOTIDE SEQUENCE</scope>
    <source>
        <strain evidence="7">BazhouSP</strain>
    </source>
</reference>
<evidence type="ECO:0000313" key="7">
    <source>
        <dbReference type="EMBL" id="KAI1705189.1"/>
    </source>
</evidence>
<keyword evidence="1 5" id="KW-0479">Metal-binding</keyword>
<dbReference type="GO" id="GO:0006355">
    <property type="term" value="P:regulation of DNA-templated transcription"/>
    <property type="evidence" value="ECO:0007669"/>
    <property type="project" value="InterPro"/>
</dbReference>
<dbReference type="GO" id="GO:0046872">
    <property type="term" value="F:metal ion binding"/>
    <property type="evidence" value="ECO:0007669"/>
    <property type="project" value="UniProtKB-KW"/>
</dbReference>
<evidence type="ECO:0000313" key="8">
    <source>
        <dbReference type="Proteomes" id="UP001201812"/>
    </source>
</evidence>
<feature type="domain" description="DM" evidence="6">
    <location>
        <begin position="14"/>
        <end position="61"/>
    </location>
</feature>
<organism evidence="7 8">
    <name type="scientific">Ditylenchus destructor</name>
    <dbReference type="NCBI Taxonomy" id="166010"/>
    <lineage>
        <taxon>Eukaryota</taxon>
        <taxon>Metazoa</taxon>
        <taxon>Ecdysozoa</taxon>
        <taxon>Nematoda</taxon>
        <taxon>Chromadorea</taxon>
        <taxon>Rhabditida</taxon>
        <taxon>Tylenchina</taxon>
        <taxon>Tylenchomorpha</taxon>
        <taxon>Sphaerularioidea</taxon>
        <taxon>Anguinidae</taxon>
        <taxon>Anguininae</taxon>
        <taxon>Ditylenchus</taxon>
    </lineage>
</organism>
<dbReference type="InterPro" id="IPR001275">
    <property type="entry name" value="DM_DNA-bd"/>
</dbReference>
<sequence length="187" mass="21372">MRQPKTLERRISYCRKCKDHGLRIPLKGHADVCPFHLCKCAKCGTLYGQRIKSLIQRSRERFEVDVTHTNESSVKETEANTIDSDHTLAVMDQSQSTSPKQFPTVQKQADIVLRANDIFIQYSNFTRLCQSIVIALAPAQVPNYSAIAPYASLCDEHILANILPQKITTAQLLHHLEKQYFEQQFQL</sequence>
<evidence type="ECO:0000256" key="1">
    <source>
        <dbReference type="ARBA" id="ARBA00022723"/>
    </source>
</evidence>
<evidence type="ECO:0000256" key="5">
    <source>
        <dbReference type="PROSITE-ProRule" id="PRU00070"/>
    </source>
</evidence>
<proteinExistence type="predicted"/>
<dbReference type="AlphaFoldDB" id="A0AAD4MVU8"/>
<evidence type="ECO:0000256" key="4">
    <source>
        <dbReference type="ARBA" id="ARBA00023242"/>
    </source>
</evidence>
<dbReference type="GO" id="GO:0005634">
    <property type="term" value="C:nucleus"/>
    <property type="evidence" value="ECO:0007669"/>
    <property type="project" value="UniProtKB-SubCell"/>
</dbReference>
<gene>
    <name evidence="7" type="ORF">DdX_13794</name>
</gene>
<evidence type="ECO:0000259" key="6">
    <source>
        <dbReference type="PROSITE" id="PS50809"/>
    </source>
</evidence>
<name>A0AAD4MVU8_9BILA</name>
<dbReference type="PROSITE" id="PS50809">
    <property type="entry name" value="DM_2"/>
    <property type="match status" value="1"/>
</dbReference>
<keyword evidence="2 5" id="KW-0862">Zinc</keyword>